<gene>
    <name evidence="9" type="ORF">ONB1V03_LOCUS10771</name>
</gene>
<evidence type="ECO:0000256" key="5">
    <source>
        <dbReference type="ARBA" id="ARBA00022837"/>
    </source>
</evidence>
<keyword evidence="3" id="KW-0479">Metal-binding</keyword>
<dbReference type="Proteomes" id="UP000728032">
    <property type="component" value="Unassembled WGS sequence"/>
</dbReference>
<dbReference type="CDD" id="cd16029">
    <property type="entry name" value="4-S"/>
    <property type="match status" value="1"/>
</dbReference>
<organism evidence="9">
    <name type="scientific">Oppiella nova</name>
    <dbReference type="NCBI Taxonomy" id="334625"/>
    <lineage>
        <taxon>Eukaryota</taxon>
        <taxon>Metazoa</taxon>
        <taxon>Ecdysozoa</taxon>
        <taxon>Arthropoda</taxon>
        <taxon>Chelicerata</taxon>
        <taxon>Arachnida</taxon>
        <taxon>Acari</taxon>
        <taxon>Acariformes</taxon>
        <taxon>Sarcoptiformes</taxon>
        <taxon>Oribatida</taxon>
        <taxon>Brachypylina</taxon>
        <taxon>Oppioidea</taxon>
        <taxon>Oppiidae</taxon>
        <taxon>Oppiella</taxon>
    </lineage>
</organism>
<keyword evidence="4" id="KW-0378">Hydrolase</keyword>
<dbReference type="Gene3D" id="3.40.720.10">
    <property type="entry name" value="Alkaline Phosphatase, subunit A"/>
    <property type="match status" value="1"/>
</dbReference>
<evidence type="ECO:0000256" key="3">
    <source>
        <dbReference type="ARBA" id="ARBA00022723"/>
    </source>
</evidence>
<dbReference type="InterPro" id="IPR024607">
    <property type="entry name" value="Sulfatase_CS"/>
</dbReference>
<dbReference type="InterPro" id="IPR047115">
    <property type="entry name" value="ARSB"/>
</dbReference>
<sequence length="558" mass="63556">MMIKFNLFNLILLSYTITCMGGKRSAPPNVIVFMTDDMGWADVGYHSDHVLTPNIDTLAADGIILNQYYTQPLCSPSRGALLTGVHPIHTGLQNCVILDTQPIGLPLHFKLWPQYLKQYDYATHIVGKWHLGHMQREHTPTYRGFDSHVGFWSAYETYFNHTNCDFRNRCGLDFRHNMDLITNASGVYSTHYFTDRCRHVIDNHNQSKPLFLYMPYQSLHSAALNRTLEAPQEYIDKFGHIESDYRRRLAAMAYAMDESIGDIVERLNANNMLENSIIIFITDNGGDPVHLFGNGGLNWPLRGSKVHLFEGGVRVPAFIWSPLLNKSGYVSDAMIHVTDLLPTVLDAINSTGIHDEANIYGVSQWSTLSNQKRPVRWEIIHNVDPVWNMSAIRWYDWKLVQSPIPPYRVDGDSRTHFAYQGGISIDTQTYWALQMSDRLSCKASKVLSLMGRRADYNVLQGSVVECPEPPLPGEVATCDRSLCLFNVRDDPCERRDLLAETEPEFVDFLWSKLVEFNRTAVPPLSLVPLDPKGDPRLHNNSWINWLDNDVDMGADGQY</sequence>
<dbReference type="SUPFAM" id="SSF53649">
    <property type="entry name" value="Alkaline phosphatase-like"/>
    <property type="match status" value="1"/>
</dbReference>
<keyword evidence="5" id="KW-0106">Calcium</keyword>
<keyword evidence="6" id="KW-0325">Glycoprotein</keyword>
<dbReference type="Gene3D" id="3.30.1120.10">
    <property type="match status" value="1"/>
</dbReference>
<feature type="signal peptide" evidence="7">
    <location>
        <begin position="1"/>
        <end position="21"/>
    </location>
</feature>
<keyword evidence="10" id="KW-1185">Reference proteome</keyword>
<dbReference type="InterPro" id="IPR017850">
    <property type="entry name" value="Alkaline_phosphatase_core_sf"/>
</dbReference>
<evidence type="ECO:0000256" key="2">
    <source>
        <dbReference type="ARBA" id="ARBA00008779"/>
    </source>
</evidence>
<dbReference type="PANTHER" id="PTHR10342">
    <property type="entry name" value="ARYLSULFATASE"/>
    <property type="match status" value="1"/>
</dbReference>
<keyword evidence="7" id="KW-0732">Signal</keyword>
<accession>A0A7R9M6T1</accession>
<comment type="similarity">
    <text evidence="2">Belongs to the sulfatase family.</text>
</comment>
<dbReference type="EMBL" id="CAJPVJ010007533">
    <property type="protein sequence ID" value="CAG2171308.1"/>
    <property type="molecule type" value="Genomic_DNA"/>
</dbReference>
<dbReference type="GO" id="GO:0046872">
    <property type="term" value="F:metal ion binding"/>
    <property type="evidence" value="ECO:0007669"/>
    <property type="project" value="UniProtKB-KW"/>
</dbReference>
<evidence type="ECO:0000259" key="8">
    <source>
        <dbReference type="Pfam" id="PF00884"/>
    </source>
</evidence>
<comment type="cofactor">
    <cofactor evidence="1">
        <name>Ca(2+)</name>
        <dbReference type="ChEBI" id="CHEBI:29108"/>
    </cofactor>
</comment>
<evidence type="ECO:0000256" key="1">
    <source>
        <dbReference type="ARBA" id="ARBA00001913"/>
    </source>
</evidence>
<dbReference type="AlphaFoldDB" id="A0A7R9M6T1"/>
<feature type="chain" id="PRO_5035592561" description="Sulfatase N-terminal domain-containing protein" evidence="7">
    <location>
        <begin position="22"/>
        <end position="558"/>
    </location>
</feature>
<dbReference type="InterPro" id="IPR000917">
    <property type="entry name" value="Sulfatase_N"/>
</dbReference>
<reference evidence="9" key="1">
    <citation type="submission" date="2020-11" db="EMBL/GenBank/DDBJ databases">
        <authorList>
            <person name="Tran Van P."/>
        </authorList>
    </citation>
    <scope>NUCLEOTIDE SEQUENCE</scope>
</reference>
<dbReference type="PANTHER" id="PTHR10342:SF274">
    <property type="entry name" value="ARYLSULFATASE B"/>
    <property type="match status" value="1"/>
</dbReference>
<evidence type="ECO:0000313" key="9">
    <source>
        <dbReference type="EMBL" id="CAD7654121.1"/>
    </source>
</evidence>
<dbReference type="Pfam" id="PF00884">
    <property type="entry name" value="Sulfatase"/>
    <property type="match status" value="1"/>
</dbReference>
<evidence type="ECO:0000256" key="4">
    <source>
        <dbReference type="ARBA" id="ARBA00022801"/>
    </source>
</evidence>
<name>A0A7R9M6T1_9ACAR</name>
<dbReference type="OrthoDB" id="103349at2759"/>
<dbReference type="GO" id="GO:0008484">
    <property type="term" value="F:sulfuric ester hydrolase activity"/>
    <property type="evidence" value="ECO:0007669"/>
    <property type="project" value="InterPro"/>
</dbReference>
<evidence type="ECO:0000256" key="7">
    <source>
        <dbReference type="SAM" id="SignalP"/>
    </source>
</evidence>
<evidence type="ECO:0000256" key="6">
    <source>
        <dbReference type="ARBA" id="ARBA00023180"/>
    </source>
</evidence>
<dbReference type="EMBL" id="OC922358">
    <property type="protein sequence ID" value="CAD7654121.1"/>
    <property type="molecule type" value="Genomic_DNA"/>
</dbReference>
<feature type="domain" description="Sulfatase N-terminal" evidence="8">
    <location>
        <begin position="28"/>
        <end position="349"/>
    </location>
</feature>
<protein>
    <recommendedName>
        <fullName evidence="8">Sulfatase N-terminal domain-containing protein</fullName>
    </recommendedName>
</protein>
<dbReference type="PROSITE" id="PS00523">
    <property type="entry name" value="SULFATASE_1"/>
    <property type="match status" value="1"/>
</dbReference>
<proteinExistence type="inferred from homology"/>
<evidence type="ECO:0000313" key="10">
    <source>
        <dbReference type="Proteomes" id="UP000728032"/>
    </source>
</evidence>